<accession>A0ABR5N955</accession>
<keyword evidence="2" id="KW-0812">Transmembrane</keyword>
<sequence length="175" mass="19903">MTSKLIPDEIVVMTAGTQAAHSDLYIGKTFIAVYLAILLVLTSCYFLGAIMGARFGTWINQRRGIRIDKGKSKEGLKHGGWMLCLSLFIPGARYLVPFLAGVYRFRLPHYLLVLLPSSLIWTLHYFLAGYWFSDKMEWLEAGVYSYSKIAVKGMIIIGVAYTVIRQLRRMGNRFH</sequence>
<protein>
    <recommendedName>
        <fullName evidence="3">VTT domain-containing protein</fullName>
    </recommendedName>
</protein>
<gene>
    <name evidence="4" type="ORF">AN963_11235</name>
</gene>
<keyword evidence="2" id="KW-1133">Transmembrane helix</keyword>
<feature type="transmembrane region" description="Helical" evidence="2">
    <location>
        <begin position="110"/>
        <end position="132"/>
    </location>
</feature>
<dbReference type="InterPro" id="IPR032816">
    <property type="entry name" value="VTT_dom"/>
</dbReference>
<feature type="domain" description="VTT" evidence="3">
    <location>
        <begin position="6"/>
        <end position="130"/>
    </location>
</feature>
<proteinExistence type="inferred from homology"/>
<evidence type="ECO:0000256" key="2">
    <source>
        <dbReference type="SAM" id="Phobius"/>
    </source>
</evidence>
<evidence type="ECO:0000313" key="5">
    <source>
        <dbReference type="Proteomes" id="UP000051063"/>
    </source>
</evidence>
<evidence type="ECO:0000313" key="4">
    <source>
        <dbReference type="EMBL" id="KQL47171.1"/>
    </source>
</evidence>
<dbReference type="PANTHER" id="PTHR42709:SF9">
    <property type="entry name" value="ALKALINE PHOSPHATASE LIKE PROTEIN"/>
    <property type="match status" value="1"/>
</dbReference>
<organism evidence="4 5">
    <name type="scientific">Brevibacillus choshinensis</name>
    <dbReference type="NCBI Taxonomy" id="54911"/>
    <lineage>
        <taxon>Bacteria</taxon>
        <taxon>Bacillati</taxon>
        <taxon>Bacillota</taxon>
        <taxon>Bacilli</taxon>
        <taxon>Bacillales</taxon>
        <taxon>Paenibacillaceae</taxon>
        <taxon>Brevibacillus</taxon>
    </lineage>
</organism>
<dbReference type="PANTHER" id="PTHR42709">
    <property type="entry name" value="ALKALINE PHOSPHATASE LIKE PROTEIN"/>
    <property type="match status" value="1"/>
</dbReference>
<dbReference type="Pfam" id="PF09335">
    <property type="entry name" value="VTT_dom"/>
    <property type="match status" value="1"/>
</dbReference>
<dbReference type="EMBL" id="LJJB01000010">
    <property type="protein sequence ID" value="KQL47171.1"/>
    <property type="molecule type" value="Genomic_DNA"/>
</dbReference>
<dbReference type="InterPro" id="IPR051311">
    <property type="entry name" value="DedA_domain"/>
</dbReference>
<name>A0ABR5N955_BRECH</name>
<reference evidence="4 5" key="1">
    <citation type="submission" date="2015-09" db="EMBL/GenBank/DDBJ databases">
        <title>Genome sequencing project for genomic taxonomy and phylogenomics of Bacillus-like bacteria.</title>
        <authorList>
            <person name="Liu B."/>
            <person name="Wang J."/>
            <person name="Zhu Y."/>
            <person name="Liu G."/>
            <person name="Chen Q."/>
            <person name="Chen Z."/>
            <person name="Lan J."/>
            <person name="Che J."/>
            <person name="Ge C."/>
            <person name="Shi H."/>
            <person name="Pan Z."/>
            <person name="Liu X."/>
        </authorList>
    </citation>
    <scope>NUCLEOTIDE SEQUENCE [LARGE SCALE GENOMIC DNA]</scope>
    <source>
        <strain evidence="4 5">DSM 8552</strain>
    </source>
</reference>
<evidence type="ECO:0000259" key="3">
    <source>
        <dbReference type="Pfam" id="PF09335"/>
    </source>
</evidence>
<feature type="transmembrane region" description="Helical" evidence="2">
    <location>
        <begin position="79"/>
        <end position="103"/>
    </location>
</feature>
<feature type="transmembrane region" description="Helical" evidence="2">
    <location>
        <begin position="144"/>
        <end position="164"/>
    </location>
</feature>
<dbReference type="Proteomes" id="UP000051063">
    <property type="component" value="Unassembled WGS sequence"/>
</dbReference>
<keyword evidence="5" id="KW-1185">Reference proteome</keyword>
<feature type="transmembrane region" description="Helical" evidence="2">
    <location>
        <begin position="31"/>
        <end position="59"/>
    </location>
</feature>
<comment type="similarity">
    <text evidence="1">Belongs to the DedA family.</text>
</comment>
<evidence type="ECO:0000256" key="1">
    <source>
        <dbReference type="ARBA" id="ARBA00010792"/>
    </source>
</evidence>
<comment type="caution">
    <text evidence="4">The sequence shown here is derived from an EMBL/GenBank/DDBJ whole genome shotgun (WGS) entry which is preliminary data.</text>
</comment>
<keyword evidence="2" id="KW-0472">Membrane</keyword>